<dbReference type="PANTHER" id="PTHR13610:SF11">
    <property type="entry name" value="METHYLTRANSFERASE DOMAIN-CONTAINING PROTEIN"/>
    <property type="match status" value="1"/>
</dbReference>
<evidence type="ECO:0000313" key="6">
    <source>
        <dbReference type="Proteomes" id="UP000015559"/>
    </source>
</evidence>
<keyword evidence="2" id="KW-0808">Transferase</keyword>
<evidence type="ECO:0000256" key="3">
    <source>
        <dbReference type="ARBA" id="ARBA00022691"/>
    </source>
</evidence>
<evidence type="ECO:0000313" key="5">
    <source>
        <dbReference type="EMBL" id="BAN35438.1"/>
    </source>
</evidence>
<dbReference type="eggNOG" id="COG0220">
    <property type="taxonomic scope" value="Bacteria"/>
</dbReference>
<dbReference type="Proteomes" id="UP000015559">
    <property type="component" value="Chromosome"/>
</dbReference>
<dbReference type="Gene3D" id="3.40.50.150">
    <property type="entry name" value="Vaccinia Virus protein VP39"/>
    <property type="match status" value="1"/>
</dbReference>
<protein>
    <recommendedName>
        <fullName evidence="7">Type 12 methyltransferase</fullName>
    </recommendedName>
</protein>
<sequence>MFSQVVATLISLMLVAPVLASFELEIPLIVAALIQGSIAAFLGSRLGLASWWLPINLLFSPALVSALSFDVAPSWFLAAFVLLFLIYWSVFRSQIPLYLSSRKAWAAVAGLLPGKEGARFLDLGAGLGGMLSYLDAQHPNGKFSGMEIAPLPFALGWTRKIATRGNYSLLWGDFWQYSLAGQDVVYAYLSPVPMARLWRKVCEEMPSGSRFISNTFSVPGVEPEKVVELDDFHHSRLYVYRVPARQEMDAGA</sequence>
<gene>
    <name evidence="5" type="ORF">SCD_n01617</name>
</gene>
<reference evidence="5 6" key="1">
    <citation type="journal article" date="2012" name="Appl. Environ. Microbiol.">
        <title>Draft genome sequence of a psychrotolerant sulfur-oxidizing bacterium, Sulfuricella denitrificans skB26, and proteomic insights into cold adaptation.</title>
        <authorList>
            <person name="Watanabe T."/>
            <person name="Kojima H."/>
            <person name="Fukui M."/>
        </authorList>
    </citation>
    <scope>NUCLEOTIDE SEQUENCE [LARGE SCALE GENOMIC DNA]</scope>
    <source>
        <strain evidence="6">skB26</strain>
    </source>
</reference>
<keyword evidence="4" id="KW-0472">Membrane</keyword>
<proteinExistence type="predicted"/>
<accession>S6ACB6</accession>
<keyword evidence="4" id="KW-0812">Transmembrane</keyword>
<feature type="transmembrane region" description="Helical" evidence="4">
    <location>
        <begin position="30"/>
        <end position="53"/>
    </location>
</feature>
<dbReference type="InterPro" id="IPR029063">
    <property type="entry name" value="SAM-dependent_MTases_sf"/>
</dbReference>
<dbReference type="PANTHER" id="PTHR13610">
    <property type="entry name" value="METHYLTRANSFERASE DOMAIN-CONTAINING PROTEIN"/>
    <property type="match status" value="1"/>
</dbReference>
<dbReference type="InterPro" id="IPR026170">
    <property type="entry name" value="FAM173A/B"/>
</dbReference>
<keyword evidence="4" id="KW-1133">Transmembrane helix</keyword>
<evidence type="ECO:0008006" key="7">
    <source>
        <dbReference type="Google" id="ProtNLM"/>
    </source>
</evidence>
<dbReference type="EMBL" id="AP013066">
    <property type="protein sequence ID" value="BAN35438.1"/>
    <property type="molecule type" value="Genomic_DNA"/>
</dbReference>
<dbReference type="HOGENOM" id="CLU_089659_0_0_4"/>
<evidence type="ECO:0000256" key="1">
    <source>
        <dbReference type="ARBA" id="ARBA00022603"/>
    </source>
</evidence>
<dbReference type="STRING" id="1163617.SCD_n01617"/>
<name>S6ACB6_SULDS</name>
<feature type="transmembrane region" description="Helical" evidence="4">
    <location>
        <begin position="74"/>
        <end position="91"/>
    </location>
</feature>
<dbReference type="RefSeq" id="WP_009205605.1">
    <property type="nucleotide sequence ID" value="NC_022357.1"/>
</dbReference>
<dbReference type="SUPFAM" id="SSF53335">
    <property type="entry name" value="S-adenosyl-L-methionine-dependent methyltransferases"/>
    <property type="match status" value="1"/>
</dbReference>
<dbReference type="GO" id="GO:0032259">
    <property type="term" value="P:methylation"/>
    <property type="evidence" value="ECO:0007669"/>
    <property type="project" value="UniProtKB-KW"/>
</dbReference>
<keyword evidence="1" id="KW-0489">Methyltransferase</keyword>
<dbReference type="KEGG" id="sdr:SCD_n01617"/>
<dbReference type="AlphaFoldDB" id="S6ACB6"/>
<dbReference type="GO" id="GO:0016279">
    <property type="term" value="F:protein-lysine N-methyltransferase activity"/>
    <property type="evidence" value="ECO:0007669"/>
    <property type="project" value="InterPro"/>
</dbReference>
<organism evidence="5 6">
    <name type="scientific">Sulfuricella denitrificans (strain DSM 22764 / NBRC 105220 / skB26)</name>
    <dbReference type="NCBI Taxonomy" id="1163617"/>
    <lineage>
        <taxon>Bacteria</taxon>
        <taxon>Pseudomonadati</taxon>
        <taxon>Pseudomonadota</taxon>
        <taxon>Betaproteobacteria</taxon>
        <taxon>Nitrosomonadales</taxon>
        <taxon>Sulfuricellaceae</taxon>
        <taxon>Sulfuricella</taxon>
    </lineage>
</organism>
<evidence type="ECO:0000256" key="2">
    <source>
        <dbReference type="ARBA" id="ARBA00022679"/>
    </source>
</evidence>
<evidence type="ECO:0000256" key="4">
    <source>
        <dbReference type="SAM" id="Phobius"/>
    </source>
</evidence>
<keyword evidence="6" id="KW-1185">Reference proteome</keyword>
<keyword evidence="3" id="KW-0949">S-adenosyl-L-methionine</keyword>